<protein>
    <submittedName>
        <fullName evidence="3">Glycosyltransferase family 4 protein</fullName>
    </submittedName>
</protein>
<dbReference type="Pfam" id="PF13579">
    <property type="entry name" value="Glyco_trans_4_4"/>
    <property type="match status" value="1"/>
</dbReference>
<evidence type="ECO:0000313" key="3">
    <source>
        <dbReference type="EMBL" id="NTC28192.1"/>
    </source>
</evidence>
<dbReference type="Pfam" id="PF00534">
    <property type="entry name" value="Glycos_transf_1"/>
    <property type="match status" value="1"/>
</dbReference>
<gene>
    <name evidence="3" type="ORF">G6M46_08495</name>
</gene>
<dbReference type="PANTHER" id="PTHR45947">
    <property type="entry name" value="SULFOQUINOVOSYL TRANSFERASE SQD2"/>
    <property type="match status" value="1"/>
</dbReference>
<dbReference type="RefSeq" id="WP_065659648.1">
    <property type="nucleotide sequence ID" value="NZ_CP123839.1"/>
</dbReference>
<organism evidence="3 4">
    <name type="scientific">Agrobacterium tumefaciens</name>
    <dbReference type="NCBI Taxonomy" id="358"/>
    <lineage>
        <taxon>Bacteria</taxon>
        <taxon>Pseudomonadati</taxon>
        <taxon>Pseudomonadota</taxon>
        <taxon>Alphaproteobacteria</taxon>
        <taxon>Hyphomicrobiales</taxon>
        <taxon>Rhizobiaceae</taxon>
        <taxon>Rhizobium/Agrobacterium group</taxon>
        <taxon>Agrobacterium</taxon>
        <taxon>Agrobacterium tumefaciens complex</taxon>
    </lineage>
</organism>
<dbReference type="Proteomes" id="UP000702952">
    <property type="component" value="Unassembled WGS sequence"/>
</dbReference>
<reference evidence="3" key="1">
    <citation type="journal article" date="2020" name="Science">
        <title>Unexpected conservation and global transmission of agrobacterial virulence plasmids.</title>
        <authorList>
            <person name="Weisberg A.J."/>
            <person name="Davis E.W. 2nd"/>
            <person name="Tabima J."/>
            <person name="Belcher M.S."/>
            <person name="Miller M."/>
            <person name="Kuo C.H."/>
            <person name="Loper J.E."/>
            <person name="Grunwald N.J."/>
            <person name="Putnam M.L."/>
            <person name="Chang J.H."/>
        </authorList>
    </citation>
    <scope>NUCLEOTIDE SEQUENCE</scope>
    <source>
        <strain evidence="3">17-1853-1a</strain>
    </source>
</reference>
<dbReference type="InterPro" id="IPR050194">
    <property type="entry name" value="Glycosyltransferase_grp1"/>
</dbReference>
<evidence type="ECO:0000313" key="4">
    <source>
        <dbReference type="Proteomes" id="UP000702952"/>
    </source>
</evidence>
<accession>A0A1B9TVA3</accession>
<feature type="domain" description="Glycosyl transferase family 1" evidence="1">
    <location>
        <begin position="220"/>
        <end position="368"/>
    </location>
</feature>
<dbReference type="GO" id="GO:0016758">
    <property type="term" value="F:hexosyltransferase activity"/>
    <property type="evidence" value="ECO:0007669"/>
    <property type="project" value="TreeGrafter"/>
</dbReference>
<dbReference type="InterPro" id="IPR028098">
    <property type="entry name" value="Glyco_trans_4-like_N"/>
</dbReference>
<name>A0A1B9TVA3_AGRTU</name>
<dbReference type="PANTHER" id="PTHR45947:SF3">
    <property type="entry name" value="SULFOQUINOVOSYL TRANSFERASE SQD2"/>
    <property type="match status" value="1"/>
</dbReference>
<sequence length="401" mass="44114">MRILQITSLFSPDRVGGAEIFVEDLARGLAEKGHTVAVAAISRKQQAVELRDDFTVYRLGHTTPFFIGDWEQQPGWKRKYYKIAVQLDPGLVRRLARVIDDFRPDVVNTHSLSELTPLIWPMIRKRGIPLVHSLHDFTSMCTNGSLFHDGHICDGTSKKCRAFSYLHRRCQCAVDAVAGVGHDIVERHVQAGFFTHVPESRRTVIWNAIAPPASQTQRIPRASGDPLVFGYLGRIEAPKGADLLIESLPLLPPKGWRLVMAGRAPGGIEAYEQKTANLPVEFPGYVDADSFFAGIDCLIVPPLWPEAFGRTVAEAILRGVPVLGANLAGVAEQIGRDRPERLFTPGSASELAARMTDAMRNPAILAETPETKARISQGVAPERVIGAYEALYSELRSGIRA</sequence>
<feature type="domain" description="Glycosyltransferase subfamily 4-like N-terminal" evidence="2">
    <location>
        <begin position="16"/>
        <end position="207"/>
    </location>
</feature>
<dbReference type="CDD" id="cd03823">
    <property type="entry name" value="GT4_ExpE7-like"/>
    <property type="match status" value="1"/>
</dbReference>
<proteinExistence type="predicted"/>
<dbReference type="Gene3D" id="3.40.50.2000">
    <property type="entry name" value="Glycogen Phosphorylase B"/>
    <property type="match status" value="2"/>
</dbReference>
<evidence type="ECO:0000259" key="2">
    <source>
        <dbReference type="Pfam" id="PF13579"/>
    </source>
</evidence>
<dbReference type="AlphaFoldDB" id="A0A1B9TVA3"/>
<dbReference type="InterPro" id="IPR001296">
    <property type="entry name" value="Glyco_trans_1"/>
</dbReference>
<dbReference type="SUPFAM" id="SSF53756">
    <property type="entry name" value="UDP-Glycosyltransferase/glycogen phosphorylase"/>
    <property type="match status" value="1"/>
</dbReference>
<comment type="caution">
    <text evidence="3">The sequence shown here is derived from an EMBL/GenBank/DDBJ whole genome shotgun (WGS) entry which is preliminary data.</text>
</comment>
<evidence type="ECO:0000259" key="1">
    <source>
        <dbReference type="Pfam" id="PF00534"/>
    </source>
</evidence>
<dbReference type="EMBL" id="JAAMAY010000014">
    <property type="protein sequence ID" value="NTC28192.1"/>
    <property type="molecule type" value="Genomic_DNA"/>
</dbReference>